<comment type="caution">
    <text evidence="11">The sequence shown here is derived from an EMBL/GenBank/DDBJ whole genome shotgun (WGS) entry which is preliminary data.</text>
</comment>
<dbReference type="InterPro" id="IPR016007">
    <property type="entry name" value="Alpha_rhamnosid"/>
</dbReference>
<proteinExistence type="predicted"/>
<dbReference type="Pfam" id="PF05592">
    <property type="entry name" value="Bac_rhamnosid"/>
    <property type="match status" value="1"/>
</dbReference>
<feature type="transmembrane region" description="Helical" evidence="5">
    <location>
        <begin position="1266"/>
        <end position="1287"/>
    </location>
</feature>
<accession>A0A365NBK3</accession>
<dbReference type="EMBL" id="PKMI01000014">
    <property type="protein sequence ID" value="RBA18204.1"/>
    <property type="molecule type" value="Genomic_DNA"/>
</dbReference>
<evidence type="ECO:0000313" key="12">
    <source>
        <dbReference type="Proteomes" id="UP000251714"/>
    </source>
</evidence>
<dbReference type="Gene3D" id="2.60.420.10">
    <property type="entry name" value="Maltose phosphorylase, domain 3"/>
    <property type="match status" value="1"/>
</dbReference>
<dbReference type="InterPro" id="IPR035398">
    <property type="entry name" value="Bac_rhamnosid_C"/>
</dbReference>
<dbReference type="InterPro" id="IPR012341">
    <property type="entry name" value="6hp_glycosidase-like_sf"/>
</dbReference>
<evidence type="ECO:0000256" key="2">
    <source>
        <dbReference type="ARBA" id="ARBA00012652"/>
    </source>
</evidence>
<dbReference type="PANTHER" id="PTHR33307">
    <property type="entry name" value="ALPHA-RHAMNOSIDASE (EUROFUNG)"/>
    <property type="match status" value="1"/>
</dbReference>
<feature type="region of interest" description="Disordered" evidence="4">
    <location>
        <begin position="1325"/>
        <end position="1357"/>
    </location>
</feature>
<keyword evidence="5" id="KW-0472">Membrane</keyword>
<dbReference type="PANTHER" id="PTHR33307:SF6">
    <property type="entry name" value="ALPHA-RHAMNOSIDASE (EUROFUNG)-RELATED"/>
    <property type="match status" value="1"/>
</dbReference>
<feature type="compositionally biased region" description="Basic and acidic residues" evidence="4">
    <location>
        <begin position="1325"/>
        <end position="1334"/>
    </location>
</feature>
<sequence>MLSVTDVRFEHYHAPNTLGVQESTPRISWKIAQHDTRSAQNGYEIELTKYGPSQEAHDVLTASQQSQENILIPWPFREPLQSRENVSIRVRVWDEQEEKSPWSKPAHLEVGLLRRSDWTCQRIAAPWASETTGAGPEDLFRRQFALRNSPVKARLYVTAQGVYEAEINGQRVGDYFLAPGWTSYYGRLQYQSYDVLSHLVNGTNCIGIRVAEGWFCGRIGFEGGHRNIWGPHTALLAQLEVTYEDGQTCIIESDGSWKVIQGPTRLAEIYDGEKYDMTMEVPNWSSVMDQERPRGWTDAQTLRFPPVSTELVAGFAEPGRRIETISPVKEITTPSGKRVLDFGQNLVGYLRLSGIRGSDGHKITLQHAEVMENEELCIRPLRICQAKDEITLKYSPTEICWEPRFTFHGFRYAQIDSWPGCFDMSCIEAVVCHTDMNCAGHFSCSDPLLNQLYRNIVWGMRGNFLSVPTDCPQRDERLGWTGDLSLFGPTGCLIYDCFGILKNWLIDLAFDQDVLDGVPPMVSPNATLPDPIWCRRVPCAIWHDVTIIAPWTLYQESGDDSILVQQYDSMMKWMKVIPRQTSGLWDPNPFQLGDWLDPVAPPDQPWKGATDAKMVSNMFLLQSLDLMSKICRVLGRKDEQQRFKEDYNATRIEFQQEYVTPRGRITSDSQAAYALAICLDLLDPAQRVRAGNRLVELVRKNEFKVGTGFAATPFLCEALASTGHIQVAYAMLLEKGCPSWLYPVTMGATTVWERWDSMLPDGSINPGEMTSFNHYAFGAIAKFMYERVAGLQRLEPGWRRVRISPAIGATFSRAAASHVSPQGTIYFEWETRVIDGDTEEFTIETTVPPNTVAEIILPGLGKEEVKEVGCDESHCLGRMLSSIESLYPKAFTGHLPRNDLAVRKARVAWFKAAGSNFLYLQLLFLGLFCYILGSLYQQSNHTHNLRIVFVDYDEGAIGQAVRGAYSVLQGKDYPSLIEKPASDFPTKNDLLEAVCKTRYWGAFFVNKGSSDQLQQALEGDATASGYNNSDVMGYVWNEAVYAPIVDAAISTNLRLLSEVARVQYSTGNGTGNIQSVSGKIALGVLAEPWKLQSINIQPTSQGSRAIYNTVVIILIMIEEFCYLGTINGLYAQFKLYTHVKAHRIIVVRLILSLIYTFIGSLCVVGAIWAFKADWDVNGNQFVLSWATIWLFAHVNFLTLDVFTIWLPPPFIPMALVSWIILNVTSLLLPFDLNPAFYRVGYAFPAHEVYQVLTHIWSGGCNPQLRYALPILFGWEVVAFLLSALGVYRRSHFAMIGEEQQDKDFKERIDAAVAFEMAKIRQATELHEEATEEKTLSAQEGMHSDLHGSQQAGEQETVREELAEVLESVKTRQEREKDMEGLRNVCSFGPTFELPFKYNNGSEGTRCKSDH</sequence>
<dbReference type="Pfam" id="PF08531">
    <property type="entry name" value="Bac_rhamnosid_N"/>
    <property type="match status" value="1"/>
</dbReference>
<dbReference type="InterPro" id="IPR022703">
    <property type="entry name" value="DUF3533"/>
</dbReference>
<dbReference type="InterPro" id="IPR013783">
    <property type="entry name" value="Ig-like_fold"/>
</dbReference>
<dbReference type="InterPro" id="IPR008902">
    <property type="entry name" value="Rhamnosid_concanavalin"/>
</dbReference>
<dbReference type="EC" id="3.2.1.40" evidence="2"/>
<name>A0A365NBK3_GIBIN</name>
<evidence type="ECO:0000256" key="4">
    <source>
        <dbReference type="SAM" id="MobiDB-lite"/>
    </source>
</evidence>
<evidence type="ECO:0000259" key="9">
    <source>
        <dbReference type="Pfam" id="PF17389"/>
    </source>
</evidence>
<protein>
    <recommendedName>
        <fullName evidence="2">alpha-L-rhamnosidase</fullName>
        <ecNumber evidence="2">3.2.1.40</ecNumber>
    </recommendedName>
</protein>
<feature type="domain" description="DUF3533" evidence="8">
    <location>
        <begin position="916"/>
        <end position="1279"/>
    </location>
</feature>
<dbReference type="InterPro" id="IPR008928">
    <property type="entry name" value="6-hairpin_glycosidase_sf"/>
</dbReference>
<dbReference type="SUPFAM" id="SSF48208">
    <property type="entry name" value="Six-hairpin glycosidases"/>
    <property type="match status" value="1"/>
</dbReference>
<keyword evidence="5" id="KW-1133">Transmembrane helix</keyword>
<organism evidence="11 12">
    <name type="scientific">Gibberella intermedia</name>
    <name type="common">Bulb rot disease fungus</name>
    <name type="synonym">Fusarium proliferatum</name>
    <dbReference type="NCBI Taxonomy" id="948311"/>
    <lineage>
        <taxon>Eukaryota</taxon>
        <taxon>Fungi</taxon>
        <taxon>Dikarya</taxon>
        <taxon>Ascomycota</taxon>
        <taxon>Pezizomycotina</taxon>
        <taxon>Sordariomycetes</taxon>
        <taxon>Hypocreomycetidae</taxon>
        <taxon>Hypocreales</taxon>
        <taxon>Nectriaceae</taxon>
        <taxon>Fusarium</taxon>
        <taxon>Fusarium fujikuroi species complex</taxon>
    </lineage>
</organism>
<evidence type="ECO:0000259" key="6">
    <source>
        <dbReference type="Pfam" id="PF05592"/>
    </source>
</evidence>
<dbReference type="Gene3D" id="2.60.40.10">
    <property type="entry name" value="Immunoglobulins"/>
    <property type="match status" value="1"/>
</dbReference>
<feature type="transmembrane region" description="Helical" evidence="5">
    <location>
        <begin position="1210"/>
        <end position="1230"/>
    </location>
</feature>
<dbReference type="Pfam" id="PF17389">
    <property type="entry name" value="Bac_rhamnosid6H"/>
    <property type="match status" value="1"/>
</dbReference>
<evidence type="ECO:0000259" key="10">
    <source>
        <dbReference type="Pfam" id="PF17390"/>
    </source>
</evidence>
<dbReference type="Gene3D" id="1.50.10.10">
    <property type="match status" value="1"/>
</dbReference>
<comment type="catalytic activity">
    <reaction evidence="1">
        <text>Hydrolysis of terminal non-reducing alpha-L-rhamnose residues in alpha-L-rhamnosides.</text>
        <dbReference type="EC" id="3.2.1.40"/>
    </reaction>
</comment>
<dbReference type="GO" id="GO:0005975">
    <property type="term" value="P:carbohydrate metabolic process"/>
    <property type="evidence" value="ECO:0007669"/>
    <property type="project" value="InterPro"/>
</dbReference>
<evidence type="ECO:0000313" key="11">
    <source>
        <dbReference type="EMBL" id="RBA18204.1"/>
    </source>
</evidence>
<evidence type="ECO:0000256" key="1">
    <source>
        <dbReference type="ARBA" id="ARBA00001445"/>
    </source>
</evidence>
<feature type="transmembrane region" description="Helical" evidence="5">
    <location>
        <begin position="917"/>
        <end position="936"/>
    </location>
</feature>
<gene>
    <name evidence="11" type="ORF">FPRO05_10499</name>
</gene>
<evidence type="ECO:0000259" key="7">
    <source>
        <dbReference type="Pfam" id="PF08531"/>
    </source>
</evidence>
<evidence type="ECO:0000256" key="3">
    <source>
        <dbReference type="ARBA" id="ARBA00022801"/>
    </source>
</evidence>
<evidence type="ECO:0000259" key="8">
    <source>
        <dbReference type="Pfam" id="PF12051"/>
    </source>
</evidence>
<reference evidence="11 12" key="1">
    <citation type="submission" date="2017-12" db="EMBL/GenBank/DDBJ databases">
        <title>Genome sequence of the mycotoxigenic crop pathogen Fusarium proliferatum, strain ITEM 2341 from Date Palm.</title>
        <authorList>
            <person name="Almiman B.F."/>
            <person name="Shittu T.A."/>
            <person name="Muthumeenakshi S."/>
            <person name="Baroncelli R."/>
            <person name="Sreenivasaprasada S."/>
        </authorList>
    </citation>
    <scope>NUCLEOTIDE SEQUENCE [LARGE SCALE GENOMIC DNA]</scope>
    <source>
        <strain evidence="11 12">ITEM 2341</strain>
    </source>
</reference>
<dbReference type="InterPro" id="IPR035396">
    <property type="entry name" value="Bac_rhamnosid6H"/>
</dbReference>
<dbReference type="Proteomes" id="UP000251714">
    <property type="component" value="Unassembled WGS sequence"/>
</dbReference>
<dbReference type="Pfam" id="PF12051">
    <property type="entry name" value="DUF3533"/>
    <property type="match status" value="1"/>
</dbReference>
<feature type="domain" description="Alpha-L-rhamnosidase six-hairpin glycosidase" evidence="9">
    <location>
        <begin position="439"/>
        <end position="788"/>
    </location>
</feature>
<keyword evidence="5" id="KW-0812">Transmembrane</keyword>
<dbReference type="InterPro" id="IPR013737">
    <property type="entry name" value="Bac_rhamnosid_N"/>
</dbReference>
<feature type="transmembrane region" description="Helical" evidence="5">
    <location>
        <begin position="1182"/>
        <end position="1203"/>
    </location>
</feature>
<evidence type="ECO:0000256" key="5">
    <source>
        <dbReference type="SAM" id="Phobius"/>
    </source>
</evidence>
<dbReference type="Gene3D" id="2.60.120.260">
    <property type="entry name" value="Galactose-binding domain-like"/>
    <property type="match status" value="2"/>
</dbReference>
<keyword evidence="3" id="KW-0378">Hydrolase</keyword>
<dbReference type="GO" id="GO:0030596">
    <property type="term" value="F:alpha-L-rhamnosidase activity"/>
    <property type="evidence" value="ECO:0007669"/>
    <property type="project" value="UniProtKB-EC"/>
</dbReference>
<feature type="transmembrane region" description="Helical" evidence="5">
    <location>
        <begin position="1145"/>
        <end position="1170"/>
    </location>
</feature>
<feature type="domain" description="Alpha-L-rhamnosidase C-terminal" evidence="10">
    <location>
        <begin position="790"/>
        <end position="868"/>
    </location>
</feature>
<dbReference type="Pfam" id="PF25788">
    <property type="entry name" value="Ig_Rha78A_N"/>
    <property type="match status" value="1"/>
</dbReference>
<feature type="domain" description="Bacterial alpha-L-rhamnosidase N-terminal" evidence="7">
    <location>
        <begin position="150"/>
        <end position="318"/>
    </location>
</feature>
<dbReference type="Pfam" id="PF17390">
    <property type="entry name" value="Bac_rhamnosid_C"/>
    <property type="match status" value="1"/>
</dbReference>
<feature type="domain" description="Alpha-L-rhamnosidase concanavalin-like" evidence="6">
    <location>
        <begin position="332"/>
        <end position="432"/>
    </location>
</feature>